<proteinExistence type="predicted"/>
<gene>
    <name evidence="2" type="ORF">SAMN05444169_6317</name>
</gene>
<accession>A0A1M5R2S8</accession>
<name>A0A1M5R2S8_9BRAD</name>
<evidence type="ECO:0000313" key="3">
    <source>
        <dbReference type="Proteomes" id="UP000190675"/>
    </source>
</evidence>
<dbReference type="EMBL" id="LT670818">
    <property type="protein sequence ID" value="SHH20745.1"/>
    <property type="molecule type" value="Genomic_DNA"/>
</dbReference>
<organism evidence="2 3">
    <name type="scientific">Bradyrhizobium erythrophlei</name>
    <dbReference type="NCBI Taxonomy" id="1437360"/>
    <lineage>
        <taxon>Bacteria</taxon>
        <taxon>Pseudomonadati</taxon>
        <taxon>Pseudomonadota</taxon>
        <taxon>Alphaproteobacteria</taxon>
        <taxon>Hyphomicrobiales</taxon>
        <taxon>Nitrobacteraceae</taxon>
        <taxon>Bradyrhizobium</taxon>
    </lineage>
</organism>
<evidence type="ECO:0000313" key="2">
    <source>
        <dbReference type="EMBL" id="SHH20745.1"/>
    </source>
</evidence>
<evidence type="ECO:0000256" key="1">
    <source>
        <dbReference type="SAM" id="MobiDB-lite"/>
    </source>
</evidence>
<feature type="compositionally biased region" description="Basic and acidic residues" evidence="1">
    <location>
        <begin position="137"/>
        <end position="146"/>
    </location>
</feature>
<dbReference type="Proteomes" id="UP000190675">
    <property type="component" value="Chromosome I"/>
</dbReference>
<dbReference type="AlphaFoldDB" id="A0A1M5R2S8"/>
<feature type="compositionally biased region" description="Acidic residues" evidence="1">
    <location>
        <begin position="189"/>
        <end position="198"/>
    </location>
</feature>
<sequence>MKRARPTPRRLGWSQSAQFRQIGRDAIRQWNAKRDLMPRCDAVSKSSGGRCRQWPMQNGRCHWHGGRTGRGALWHLPQYADCSTVAGEAKFNRKLRDQKRYADKRAARLATMTPEQRAKHDAWHRAHAPGAAAPRRANRERTRQSAEGRLLLAQAPRQRPSDPESTRIKKALAAASAELARLEARSAEPTEEDEGIFA</sequence>
<feature type="region of interest" description="Disordered" evidence="1">
    <location>
        <begin position="111"/>
        <end position="198"/>
    </location>
</feature>
<reference evidence="2 3" key="1">
    <citation type="submission" date="2016-11" db="EMBL/GenBank/DDBJ databases">
        <authorList>
            <person name="Jaros S."/>
            <person name="Januszkiewicz K."/>
            <person name="Wedrychowicz H."/>
        </authorList>
    </citation>
    <scope>NUCLEOTIDE SEQUENCE [LARGE SCALE GENOMIC DNA]</scope>
    <source>
        <strain evidence="2 3">GAS242</strain>
    </source>
</reference>
<protein>
    <submittedName>
        <fullName evidence="2">Uncharacterized protein</fullName>
    </submittedName>
</protein>